<dbReference type="SUPFAM" id="SSF56399">
    <property type="entry name" value="ADP-ribosylation"/>
    <property type="match status" value="1"/>
</dbReference>
<name>A0AAE0SU27_9BIVA</name>
<dbReference type="Proteomes" id="UP001195483">
    <property type="component" value="Unassembled WGS sequence"/>
</dbReference>
<accession>A0AAE0SU27</accession>
<comment type="caution">
    <text evidence="1">The sequence shown here is derived from an EMBL/GenBank/DDBJ whole genome shotgun (WGS) entry which is preliminary data.</text>
</comment>
<dbReference type="Gene3D" id="3.90.176.10">
    <property type="entry name" value="Toxin ADP-ribosyltransferase, Chain A, domain 1"/>
    <property type="match status" value="1"/>
</dbReference>
<organism evidence="1 2">
    <name type="scientific">Potamilus streckersoni</name>
    <dbReference type="NCBI Taxonomy" id="2493646"/>
    <lineage>
        <taxon>Eukaryota</taxon>
        <taxon>Metazoa</taxon>
        <taxon>Spiralia</taxon>
        <taxon>Lophotrochozoa</taxon>
        <taxon>Mollusca</taxon>
        <taxon>Bivalvia</taxon>
        <taxon>Autobranchia</taxon>
        <taxon>Heteroconchia</taxon>
        <taxon>Palaeoheterodonta</taxon>
        <taxon>Unionida</taxon>
        <taxon>Unionoidea</taxon>
        <taxon>Unionidae</taxon>
        <taxon>Ambleminae</taxon>
        <taxon>Lampsilini</taxon>
        <taxon>Potamilus</taxon>
    </lineage>
</organism>
<reference evidence="1" key="2">
    <citation type="journal article" date="2021" name="Genome Biol. Evol.">
        <title>Developing a high-quality reference genome for a parasitic bivalve with doubly uniparental inheritance (Bivalvia: Unionida).</title>
        <authorList>
            <person name="Smith C.H."/>
        </authorList>
    </citation>
    <scope>NUCLEOTIDE SEQUENCE</scope>
    <source>
        <strain evidence="1">CHS0354</strain>
        <tissue evidence="1">Mantle</tissue>
    </source>
</reference>
<keyword evidence="2" id="KW-1185">Reference proteome</keyword>
<dbReference type="EMBL" id="JAEAOA010000187">
    <property type="protein sequence ID" value="KAK3598104.1"/>
    <property type="molecule type" value="Genomic_DNA"/>
</dbReference>
<protein>
    <recommendedName>
        <fullName evidence="3">Mono(ADP-ribosyl)transferase</fullName>
    </recommendedName>
</protein>
<reference evidence="1" key="3">
    <citation type="submission" date="2023-05" db="EMBL/GenBank/DDBJ databases">
        <authorList>
            <person name="Smith C.H."/>
        </authorList>
    </citation>
    <scope>NUCLEOTIDE SEQUENCE</scope>
    <source>
        <strain evidence="1">CHS0354</strain>
        <tissue evidence="1">Mantle</tissue>
    </source>
</reference>
<dbReference type="AlphaFoldDB" id="A0AAE0SU27"/>
<reference evidence="1" key="1">
    <citation type="journal article" date="2021" name="Genome Biol. Evol.">
        <title>A High-Quality Reference Genome for a Parasitic Bivalve with Doubly Uniparental Inheritance (Bivalvia: Unionida).</title>
        <authorList>
            <person name="Smith C.H."/>
        </authorList>
    </citation>
    <scope>NUCLEOTIDE SEQUENCE</scope>
    <source>
        <strain evidence="1">CHS0354</strain>
    </source>
</reference>
<gene>
    <name evidence="1" type="ORF">CHS0354_002103</name>
</gene>
<sequence>MTATELARAYCCDEIITVLLSKRELNFSTEAEEINTFQPWHVGFDLRGLGLIPITLAAYKNTFHPKHIDPSKSIMTVLGDIFNDLNTSENRWEEVCNKICDSLYVVNQNPAAALTKCANRKEFYQSIIKTYTIEETYFYTQMNTALRRQEMSGYKPSANDLAMGPYIVMYQILLLFWSDLGRENLKTYRRMQLTEKDMKKYQVGVKFTWVSFVSSSVEVKNAVAFPTCKGVVGEYVVTFTIDNTANSNHQPRDIEMFAMYMERERVYPAGAKFIVTNTQQRKGEMQVDLKLLDS</sequence>
<evidence type="ECO:0008006" key="3">
    <source>
        <dbReference type="Google" id="ProtNLM"/>
    </source>
</evidence>
<evidence type="ECO:0000313" key="2">
    <source>
        <dbReference type="Proteomes" id="UP001195483"/>
    </source>
</evidence>
<evidence type="ECO:0000313" key="1">
    <source>
        <dbReference type="EMBL" id="KAK3598104.1"/>
    </source>
</evidence>
<proteinExistence type="predicted"/>